<accession>A0AAF3F7G8</accession>
<reference evidence="3" key="1">
    <citation type="submission" date="2024-02" db="UniProtKB">
        <authorList>
            <consortium name="WormBaseParasite"/>
        </authorList>
    </citation>
    <scope>IDENTIFICATION</scope>
</reference>
<feature type="transmembrane region" description="Helical" evidence="1">
    <location>
        <begin position="148"/>
        <end position="172"/>
    </location>
</feature>
<keyword evidence="1" id="KW-0472">Membrane</keyword>
<feature type="transmembrane region" description="Helical" evidence="1">
    <location>
        <begin position="67"/>
        <end position="91"/>
    </location>
</feature>
<dbReference type="AlphaFoldDB" id="A0AAF3F7G8"/>
<feature type="transmembrane region" description="Helical" evidence="1">
    <location>
        <begin position="27"/>
        <end position="46"/>
    </location>
</feature>
<keyword evidence="1" id="KW-1133">Transmembrane helix</keyword>
<organism evidence="2 3">
    <name type="scientific">Mesorhabditis belari</name>
    <dbReference type="NCBI Taxonomy" id="2138241"/>
    <lineage>
        <taxon>Eukaryota</taxon>
        <taxon>Metazoa</taxon>
        <taxon>Ecdysozoa</taxon>
        <taxon>Nematoda</taxon>
        <taxon>Chromadorea</taxon>
        <taxon>Rhabditida</taxon>
        <taxon>Rhabditina</taxon>
        <taxon>Rhabditomorpha</taxon>
        <taxon>Rhabditoidea</taxon>
        <taxon>Rhabditidae</taxon>
        <taxon>Mesorhabditinae</taxon>
        <taxon>Mesorhabditis</taxon>
    </lineage>
</organism>
<dbReference type="Proteomes" id="UP000887575">
    <property type="component" value="Unassembled WGS sequence"/>
</dbReference>
<evidence type="ECO:0000313" key="3">
    <source>
        <dbReference type="WBParaSite" id="MBELARI_LOCUS2838"/>
    </source>
</evidence>
<name>A0AAF3F7G8_9BILA</name>
<keyword evidence="2" id="KW-1185">Reference proteome</keyword>
<evidence type="ECO:0000256" key="1">
    <source>
        <dbReference type="SAM" id="Phobius"/>
    </source>
</evidence>
<evidence type="ECO:0000313" key="2">
    <source>
        <dbReference type="Proteomes" id="UP000887575"/>
    </source>
</evidence>
<sequence>MALSRLWCVRRALSFYSTWNENLQRKISIFVWSLNVVLSGHIFIFVDCRAWEMGKDSWSFGTRTPNIISTFYAVYVHNFLFLMTLFIYGWLGYELYRAKNFPDYLARQTLIAQFLINLPKWINAVNILYGSLECCLLNGIIPPMNLKLFWLLAQIGGTFYGINATIVVFVCFPKARKRFREVSRRLICGKVTPRAQIFSISDQFFNSTVR</sequence>
<protein>
    <submittedName>
        <fullName evidence="3">Uncharacterized protein</fullName>
    </submittedName>
</protein>
<keyword evidence="1" id="KW-0812">Transmembrane</keyword>
<dbReference type="WBParaSite" id="MBELARI_LOCUS2838">
    <property type="protein sequence ID" value="MBELARI_LOCUS2838"/>
    <property type="gene ID" value="MBELARI_LOCUS2838"/>
</dbReference>
<proteinExistence type="predicted"/>